<proteinExistence type="predicted"/>
<evidence type="ECO:0000259" key="1">
    <source>
        <dbReference type="Pfam" id="PF05175"/>
    </source>
</evidence>
<reference evidence="3" key="1">
    <citation type="journal article" date="2019" name="Int. J. Syst. Evol. Microbiol.">
        <title>The Global Catalogue of Microorganisms (GCM) 10K type strain sequencing project: providing services to taxonomists for standard genome sequencing and annotation.</title>
        <authorList>
            <consortium name="The Broad Institute Genomics Platform"/>
            <consortium name="The Broad Institute Genome Sequencing Center for Infectious Disease"/>
            <person name="Wu L."/>
            <person name="Ma J."/>
        </authorList>
    </citation>
    <scope>NUCLEOTIDE SEQUENCE [LARGE SCALE GENOMIC DNA]</scope>
    <source>
        <strain evidence="3">JCM 18532</strain>
    </source>
</reference>
<dbReference type="PROSITE" id="PS00092">
    <property type="entry name" value="N6_MTASE"/>
    <property type="match status" value="1"/>
</dbReference>
<dbReference type="SUPFAM" id="SSF53335">
    <property type="entry name" value="S-adenosyl-L-methionine-dependent methyltransferases"/>
    <property type="match status" value="1"/>
</dbReference>
<dbReference type="PANTHER" id="PTHR18895:SF74">
    <property type="entry name" value="MTRF1L RELEASE FACTOR GLUTAMINE METHYLTRANSFERASE"/>
    <property type="match status" value="1"/>
</dbReference>
<dbReference type="InterPro" id="IPR002052">
    <property type="entry name" value="DNA_methylase_N6_adenine_CS"/>
</dbReference>
<dbReference type="PANTHER" id="PTHR18895">
    <property type="entry name" value="HEMK METHYLTRANSFERASE"/>
    <property type="match status" value="1"/>
</dbReference>
<sequence length="209" mass="22931">MNSVTAEPEEMDFGPLRIAYDGRVLEPRPWTVAQSAWAGEILPTAPPGSVLELCSGAGQIGLLAVADSDRQLVCVDLSPVACDYARHNADAAGMSDRVQVREGAIDEMLRDSERFAMVIADPPWVRRAETGRYPEDPLLAIDGGDDGMDVAWTCLDTARLHLTPGGTLLLQLGTHEQFDAARERLRGDELSVTEVRWHDRGVLVRVDRR</sequence>
<gene>
    <name evidence="2" type="ORF">GCM10023350_27170</name>
</gene>
<accession>A0ABP8YY90</accession>
<dbReference type="Proteomes" id="UP001499882">
    <property type="component" value="Unassembled WGS sequence"/>
</dbReference>
<keyword evidence="3" id="KW-1185">Reference proteome</keyword>
<dbReference type="InterPro" id="IPR007848">
    <property type="entry name" value="Small_mtfrase_dom"/>
</dbReference>
<evidence type="ECO:0000313" key="2">
    <source>
        <dbReference type="EMBL" id="GAA4741171.1"/>
    </source>
</evidence>
<dbReference type="CDD" id="cd02440">
    <property type="entry name" value="AdoMet_MTases"/>
    <property type="match status" value="1"/>
</dbReference>
<protein>
    <recommendedName>
        <fullName evidence="1">Methyltransferase small domain-containing protein</fullName>
    </recommendedName>
</protein>
<dbReference type="RefSeq" id="WP_345527330.1">
    <property type="nucleotide sequence ID" value="NZ_BAABKN010000015.1"/>
</dbReference>
<dbReference type="InterPro" id="IPR050320">
    <property type="entry name" value="N5-glutamine_MTase"/>
</dbReference>
<dbReference type="InterPro" id="IPR029063">
    <property type="entry name" value="SAM-dependent_MTases_sf"/>
</dbReference>
<organism evidence="2 3">
    <name type="scientific">Nocardioides endophyticus</name>
    <dbReference type="NCBI Taxonomy" id="1353775"/>
    <lineage>
        <taxon>Bacteria</taxon>
        <taxon>Bacillati</taxon>
        <taxon>Actinomycetota</taxon>
        <taxon>Actinomycetes</taxon>
        <taxon>Propionibacteriales</taxon>
        <taxon>Nocardioidaceae</taxon>
        <taxon>Nocardioides</taxon>
    </lineage>
</organism>
<dbReference type="EMBL" id="BAABKN010000015">
    <property type="protein sequence ID" value="GAA4741171.1"/>
    <property type="molecule type" value="Genomic_DNA"/>
</dbReference>
<dbReference type="Pfam" id="PF05175">
    <property type="entry name" value="MTS"/>
    <property type="match status" value="1"/>
</dbReference>
<comment type="caution">
    <text evidence="2">The sequence shown here is derived from an EMBL/GenBank/DDBJ whole genome shotgun (WGS) entry which is preliminary data.</text>
</comment>
<feature type="domain" description="Methyltransferase small" evidence="1">
    <location>
        <begin position="42"/>
        <end position="129"/>
    </location>
</feature>
<name>A0ABP8YY90_9ACTN</name>
<dbReference type="Gene3D" id="3.40.50.150">
    <property type="entry name" value="Vaccinia Virus protein VP39"/>
    <property type="match status" value="1"/>
</dbReference>
<evidence type="ECO:0000313" key="3">
    <source>
        <dbReference type="Proteomes" id="UP001499882"/>
    </source>
</evidence>